<name>A0A0W4ZR33_PNEC8</name>
<comment type="catalytic activity">
    <reaction evidence="1">
        <text>7-[(3S)-3-amino-3-carboxypropyl]wyosine(37) in tRNA(Phe) + S-adenosyl-L-methionine = 7-[(3S)-(3-amino-3-methoxycarbonyl)propyl]wyosine(37) in tRNA(Phe) + S-adenosyl-L-homocysteine</text>
        <dbReference type="Rhea" id="RHEA:36903"/>
        <dbReference type="Rhea" id="RHEA-COMP:10379"/>
        <dbReference type="Rhea" id="RHEA-COMP:11844"/>
        <dbReference type="ChEBI" id="CHEBI:57856"/>
        <dbReference type="ChEBI" id="CHEBI:59789"/>
        <dbReference type="ChEBI" id="CHEBI:73543"/>
        <dbReference type="ChEBI" id="CHEBI:74275"/>
        <dbReference type="EC" id="2.1.1.290"/>
    </reaction>
</comment>
<dbReference type="InterPro" id="IPR003347">
    <property type="entry name" value="JmjC_dom"/>
</dbReference>
<dbReference type="Gene3D" id="6.10.140.1470">
    <property type="match status" value="1"/>
</dbReference>
<dbReference type="Gene3D" id="2.60.120.650">
    <property type="entry name" value="Cupin"/>
    <property type="match status" value="1"/>
</dbReference>
<comment type="function">
    <text evidence="11">Probable S-adenosyl-L-methionine-dependent methyltransferase that acts as a component of the wybutosine biosynthesis pathway. Wybutosine is a hyper modified guanosine with a tricyclic base found at the 3'-position adjacent to the anticodon of eukaryotic phenylalanine tRNA. May methylate the carboxyl group of leucine residues to form alpha-leucine ester residues.</text>
</comment>
<evidence type="ECO:0000256" key="3">
    <source>
        <dbReference type="ARBA" id="ARBA00010703"/>
    </source>
</evidence>
<dbReference type="PROSITE" id="PS51184">
    <property type="entry name" value="JMJC"/>
    <property type="match status" value="1"/>
</dbReference>
<dbReference type="RefSeq" id="XP_018227432.1">
    <property type="nucleotide sequence ID" value="XM_018369162.1"/>
</dbReference>
<dbReference type="SUPFAM" id="SSF53335">
    <property type="entry name" value="S-adenosyl-L-methionine-dependent methyltransferases"/>
    <property type="match status" value="1"/>
</dbReference>
<dbReference type="InterPro" id="IPR007213">
    <property type="entry name" value="Ppm1/Ppm2/Tcmp"/>
</dbReference>
<evidence type="ECO:0000313" key="18">
    <source>
        <dbReference type="Proteomes" id="UP000054454"/>
    </source>
</evidence>
<evidence type="ECO:0000256" key="14">
    <source>
        <dbReference type="ARBA" id="ARBA00030847"/>
    </source>
</evidence>
<accession>A0A0W4ZR33</accession>
<evidence type="ECO:0000256" key="10">
    <source>
        <dbReference type="ARBA" id="ARBA00022694"/>
    </source>
</evidence>
<evidence type="ECO:0000256" key="11">
    <source>
        <dbReference type="ARBA" id="ARBA00025588"/>
    </source>
</evidence>
<feature type="domain" description="JmjC" evidence="16">
    <location>
        <begin position="831"/>
        <end position="977"/>
    </location>
</feature>
<comment type="catalytic activity">
    <reaction evidence="15">
        <text>7-[(3S)-(3-amino-3-methoxycarbonyl)propyl]wyosine(37) in tRNA(Phe) + S-adenosyl-L-methionine + CO2 = wybutosine(37) in tRNA(Phe) + S-adenosyl-L-homocysteine + 2 H(+)</text>
        <dbReference type="Rhea" id="RHEA:37119"/>
        <dbReference type="Rhea" id="RHEA-COMP:11844"/>
        <dbReference type="Rhea" id="RHEA-COMP:11847"/>
        <dbReference type="ChEBI" id="CHEBI:15378"/>
        <dbReference type="ChEBI" id="CHEBI:16526"/>
        <dbReference type="ChEBI" id="CHEBI:57856"/>
        <dbReference type="ChEBI" id="CHEBI:59789"/>
        <dbReference type="ChEBI" id="CHEBI:73544"/>
        <dbReference type="ChEBI" id="CHEBI:74275"/>
        <dbReference type="EC" id="2.3.1.231"/>
    </reaction>
</comment>
<evidence type="ECO:0000256" key="1">
    <source>
        <dbReference type="ARBA" id="ARBA00001806"/>
    </source>
</evidence>
<reference evidence="18" key="1">
    <citation type="journal article" date="2016" name="Nat. Commun.">
        <title>Genome analysis of three Pneumocystis species reveals adaptation mechanisms to life exclusively in mammalian hosts.</title>
        <authorList>
            <person name="Ma L."/>
            <person name="Chen Z."/>
            <person name="Huang D.W."/>
            <person name="Kutty G."/>
            <person name="Ishihara M."/>
            <person name="Wang H."/>
            <person name="Abouelleil A."/>
            <person name="Bishop L."/>
            <person name="Davey E."/>
            <person name="Deng R."/>
            <person name="Deng X."/>
            <person name="Fan L."/>
            <person name="Fantoni G."/>
            <person name="Fitzgerald M."/>
            <person name="Gogineni E."/>
            <person name="Goldberg J.M."/>
            <person name="Handley G."/>
            <person name="Hu X."/>
            <person name="Huber C."/>
            <person name="Jiao X."/>
            <person name="Jones K."/>
            <person name="Levin J.Z."/>
            <person name="Liu Y."/>
            <person name="Macdonald P."/>
            <person name="Melnikov A."/>
            <person name="Raley C."/>
            <person name="Sassi M."/>
            <person name="Sherman B.T."/>
            <person name="Song X."/>
            <person name="Sykes S."/>
            <person name="Tran B."/>
            <person name="Walsh L."/>
            <person name="Xia Y."/>
            <person name="Yang J."/>
            <person name="Young S."/>
            <person name="Zeng Q."/>
            <person name="Zheng X."/>
            <person name="Stephens R."/>
            <person name="Nusbaum C."/>
            <person name="Birren B.W."/>
            <person name="Azadi P."/>
            <person name="Lempicki R.A."/>
            <person name="Cuomo C.A."/>
            <person name="Kovacs J.A."/>
        </authorList>
    </citation>
    <scope>NUCLEOTIDE SEQUENCE [LARGE SCALE GENOMIC DNA]</scope>
    <source>
        <strain evidence="18">B80</strain>
    </source>
</reference>
<dbReference type="FunFam" id="2.60.120.650:FF:000043">
    <property type="entry name" value="tRNA wybutosine-synthesizing protein 4"/>
    <property type="match status" value="1"/>
</dbReference>
<evidence type="ECO:0000256" key="7">
    <source>
        <dbReference type="ARBA" id="ARBA00022603"/>
    </source>
</evidence>
<dbReference type="InterPro" id="IPR011043">
    <property type="entry name" value="Gal_Oxase/kelch_b-propeller"/>
</dbReference>
<dbReference type="InterPro" id="IPR029063">
    <property type="entry name" value="SAM-dependent_MTases_sf"/>
</dbReference>
<comment type="caution">
    <text evidence="17">The sequence shown here is derived from an EMBL/GenBank/DDBJ whole genome shotgun (WGS) entry which is preliminary data.</text>
</comment>
<dbReference type="EMBL" id="LFVZ01000002">
    <property type="protein sequence ID" value="KTW30836.1"/>
    <property type="molecule type" value="Genomic_DNA"/>
</dbReference>
<evidence type="ECO:0000256" key="5">
    <source>
        <dbReference type="ARBA" id="ARBA00012779"/>
    </source>
</evidence>
<keyword evidence="18" id="KW-1185">Reference proteome</keyword>
<protein>
    <recommendedName>
        <fullName evidence="6">tRNA wybutosine-synthesizing protein 4</fullName>
        <ecNumber evidence="5">2.1.1.290</ecNumber>
        <ecNumber evidence="4">2.3.1.231</ecNumber>
    </recommendedName>
    <alternativeName>
        <fullName evidence="13">Leucine carboxyl methyltransferase 2</fullName>
    </alternativeName>
    <alternativeName>
        <fullName evidence="14">tRNA(Phe) (7-(3-amino-3-(methoxycarbonyl)propyl)wyosine(37)-N)-methoxycarbonyltransferase</fullName>
    </alternativeName>
    <alternativeName>
        <fullName evidence="12">tRNA(Phe) (7-(3-amino-3-carboxypropyl)wyosine(37)-O)-methyltransferase</fullName>
    </alternativeName>
</protein>
<dbReference type="SUPFAM" id="SSF50965">
    <property type="entry name" value="Galactose oxidase, central domain"/>
    <property type="match status" value="1"/>
</dbReference>
<dbReference type="UniPathway" id="UPA00375"/>
<dbReference type="GO" id="GO:0031591">
    <property type="term" value="P:wybutosine biosynthetic process"/>
    <property type="evidence" value="ECO:0007669"/>
    <property type="project" value="TreeGrafter"/>
</dbReference>
<evidence type="ECO:0000256" key="8">
    <source>
        <dbReference type="ARBA" id="ARBA00022679"/>
    </source>
</evidence>
<evidence type="ECO:0000256" key="6">
    <source>
        <dbReference type="ARBA" id="ARBA00018045"/>
    </source>
</evidence>
<comment type="pathway">
    <text evidence="2">tRNA modification; wybutosine-tRNA(Phe) biosynthesis.</text>
</comment>
<evidence type="ECO:0000256" key="4">
    <source>
        <dbReference type="ARBA" id="ARBA00012155"/>
    </source>
</evidence>
<evidence type="ECO:0000256" key="12">
    <source>
        <dbReference type="ARBA" id="ARBA00029750"/>
    </source>
</evidence>
<dbReference type="PANTHER" id="PTHR46529:SF1">
    <property type="entry name" value="TRNA WYBUTOSINE-SYNTHESIZING PROTEIN 4"/>
    <property type="match status" value="1"/>
</dbReference>
<dbReference type="OrthoDB" id="47172at2759"/>
<comment type="similarity">
    <text evidence="3">Belongs to the methyltransferase superfamily. LCMT family.</text>
</comment>
<keyword evidence="7" id="KW-0489">Methyltransferase</keyword>
<dbReference type="AlphaFoldDB" id="A0A0W4ZR33"/>
<evidence type="ECO:0000313" key="17">
    <source>
        <dbReference type="EMBL" id="KTW30836.1"/>
    </source>
</evidence>
<dbReference type="PANTHER" id="PTHR46529">
    <property type="entry name" value="TRNA WYBUTOSINE-SYNTHESIZING PROTEIN 4"/>
    <property type="match status" value="1"/>
</dbReference>
<dbReference type="EC" id="2.3.1.231" evidence="4"/>
<dbReference type="Proteomes" id="UP000054454">
    <property type="component" value="Unassembled WGS sequence"/>
</dbReference>
<dbReference type="GO" id="GO:0008175">
    <property type="term" value="F:tRNA methyltransferase activity"/>
    <property type="evidence" value="ECO:0007669"/>
    <property type="project" value="TreeGrafter"/>
</dbReference>
<dbReference type="GeneID" id="28935364"/>
<sequence length="1023" mass="118810">MQISNKKDKIIQGTNDTSIVSKRSAEYCGYPFSENQYLRAFVKKPQRRSPMINRGYYIRCQAIETVIQNFVSEKNGRYKAVINLGCGYDPMPFRYMLKPEFDYVRFFDVDFQNLIEKKALIIEGDKGLKEISQKYVLSNKNKLELQYQLIGCDIRNLDMLKIIINEKCHDIESMDILFISEVAMVYIQTEFSDKLIEWASSFPYANFVILEQILPCSKNHPFGRTMISYFNKLKTPLYSLDHYPTLILEYKRFLDRGWNHIEAFDLLTFWNYGIDKKTRNKVNLVEDFDEWEEIILFLQHYFVLIAKNLPSKRSILLSSPPEGYQYLNSNKQPQFFNKCISNDSKGNFLSKKIYKAKKNIAFHRRFGAAALLGQNTIIYYGGISESGRDGKTFLIKHKEDEIPELNIKSLDSRVCHTLDYCFKEDILICIGGRESPCKLSNSGWKYSHLTQNTIKPIPDGGRYRHGMIKVTLQNETRFIIFGGNKKTSKIVDEEWVMWSDKNGWEILRTNSKDKPQPRWGMCIIWLPEREEGIICGGMNEDGLIYEDMWTFKITILNKEWFLEFLPWLNISILDIKRISRLGAKAVNVTGILNGNVLIVGGVSMFHCISWDDQFILLDLENQKIIPLNVQSLENDPILIGFDIIRRNNDIFILGGGGLCFSFGICWNDDILILSEFNSDEEWLISEYKSTKSCVPAFINRFNNDNINMLNSMVLENTNPIIQQISSIKINSKEEWEEILEKDMPIVLKGLDIGTCVEKWTPEYLVSHIGSTRKVIVHNAKTNFMNFYEKNFNYETMKFEDFINSIYKDGSKLYMRSISTKNPRTKPSLLEEDFPEISDDLSIPKELSQTICPNKFSSPLRISSKNIGMWLHYDVMSNILIQIRGSKKIQLYPPSDVLHLQFLPGSSSSKIPNIFAENPQNLRNTHPHQVILFPGDILYIPAFWLHAVQSLEPSISVNIFWRHLDYQYYSTLTNDVYGNKDLKAYENGRILIKKIFEGFRGLTGNERGFYIQRLAAELLEMSNI</sequence>
<evidence type="ECO:0000259" key="16">
    <source>
        <dbReference type="PROSITE" id="PS51184"/>
    </source>
</evidence>
<dbReference type="InterPro" id="IPR015915">
    <property type="entry name" value="Kelch-typ_b-propeller"/>
</dbReference>
<dbReference type="Pfam" id="PF04072">
    <property type="entry name" value="LCM"/>
    <property type="match status" value="1"/>
</dbReference>
<evidence type="ECO:0000256" key="9">
    <source>
        <dbReference type="ARBA" id="ARBA00022691"/>
    </source>
</evidence>
<dbReference type="SUPFAM" id="SSF51197">
    <property type="entry name" value="Clavaminate synthase-like"/>
    <property type="match status" value="1"/>
</dbReference>
<evidence type="ECO:0000256" key="15">
    <source>
        <dbReference type="ARBA" id="ARBA00049250"/>
    </source>
</evidence>
<keyword evidence="10" id="KW-0819">tRNA processing</keyword>
<dbReference type="Gene3D" id="3.40.50.150">
    <property type="entry name" value="Vaccinia Virus protein VP39"/>
    <property type="match status" value="1"/>
</dbReference>
<evidence type="ECO:0000256" key="2">
    <source>
        <dbReference type="ARBA" id="ARBA00004797"/>
    </source>
</evidence>
<gene>
    <name evidence="17" type="ORF">T552_00548</name>
</gene>
<organism evidence="17 18">
    <name type="scientific">Pneumocystis carinii (strain B80)</name>
    <name type="common">Rat pneumocystis pneumonia agent</name>
    <name type="synonym">Pneumocystis carinii f. sp. carinii</name>
    <dbReference type="NCBI Taxonomy" id="1408658"/>
    <lineage>
        <taxon>Eukaryota</taxon>
        <taxon>Fungi</taxon>
        <taxon>Dikarya</taxon>
        <taxon>Ascomycota</taxon>
        <taxon>Taphrinomycotina</taxon>
        <taxon>Pneumocystomycetes</taxon>
        <taxon>Pneumocystaceae</taxon>
        <taxon>Pneumocystis</taxon>
    </lineage>
</organism>
<dbReference type="VEuPathDB" id="FungiDB:T552_00548"/>
<keyword evidence="8" id="KW-0808">Transferase</keyword>
<dbReference type="SMART" id="SM00558">
    <property type="entry name" value="JmjC"/>
    <property type="match status" value="1"/>
</dbReference>
<proteinExistence type="inferred from homology"/>
<dbReference type="Pfam" id="PF13418">
    <property type="entry name" value="Beta-prop_TYW4"/>
    <property type="match status" value="1"/>
</dbReference>
<dbReference type="Pfam" id="PF13621">
    <property type="entry name" value="Cupin_8"/>
    <property type="match status" value="1"/>
</dbReference>
<dbReference type="EC" id="2.1.1.290" evidence="5"/>
<dbReference type="Gene3D" id="2.120.10.80">
    <property type="entry name" value="Kelch-type beta propeller"/>
    <property type="match status" value="1"/>
</dbReference>
<keyword evidence="9" id="KW-0949">S-adenosyl-L-methionine</keyword>
<dbReference type="GO" id="GO:0030488">
    <property type="term" value="P:tRNA methylation"/>
    <property type="evidence" value="ECO:0007669"/>
    <property type="project" value="TreeGrafter"/>
</dbReference>
<dbReference type="InterPro" id="IPR041667">
    <property type="entry name" value="Cupin_8"/>
</dbReference>
<evidence type="ECO:0000256" key="13">
    <source>
        <dbReference type="ARBA" id="ARBA00030231"/>
    </source>
</evidence>